<accession>A0A6B8R9E4</accession>
<feature type="coiled-coil region" evidence="2">
    <location>
        <begin position="183"/>
        <end position="256"/>
    </location>
</feature>
<dbReference type="OrthoDB" id="9805799at2"/>
<dbReference type="GO" id="GO:0004222">
    <property type="term" value="F:metalloendopeptidase activity"/>
    <property type="evidence" value="ECO:0007669"/>
    <property type="project" value="TreeGrafter"/>
</dbReference>
<feature type="domain" description="M23ase beta-sheet core" evidence="4">
    <location>
        <begin position="291"/>
        <end position="387"/>
    </location>
</feature>
<dbReference type="Pfam" id="PF24568">
    <property type="entry name" value="CC_PcsB"/>
    <property type="match status" value="1"/>
</dbReference>
<proteinExistence type="predicted"/>
<evidence type="ECO:0000259" key="4">
    <source>
        <dbReference type="Pfam" id="PF01551"/>
    </source>
</evidence>
<dbReference type="SUPFAM" id="SSF51261">
    <property type="entry name" value="Duplicated hybrid motif"/>
    <property type="match status" value="1"/>
</dbReference>
<dbReference type="InterPro" id="IPR011055">
    <property type="entry name" value="Dup_hybrid_motif"/>
</dbReference>
<dbReference type="EMBL" id="CP034235">
    <property type="protein sequence ID" value="QGQ93551.1"/>
    <property type="molecule type" value="Genomic_DNA"/>
</dbReference>
<dbReference type="Proteomes" id="UP000426246">
    <property type="component" value="Chromosome"/>
</dbReference>
<protein>
    <submittedName>
        <fullName evidence="6">Uncharacterized protein</fullName>
    </submittedName>
</protein>
<dbReference type="InterPro" id="IPR050570">
    <property type="entry name" value="Cell_wall_metabolism_enzyme"/>
</dbReference>
<keyword evidence="2" id="KW-0175">Coiled coil</keyword>
<gene>
    <name evidence="6" type="ORF">EHS13_00730</name>
</gene>
<reference evidence="7" key="1">
    <citation type="submission" date="2018-11" db="EMBL/GenBank/DDBJ databases">
        <title>Complete genome sequence of Paenibacillus sp. ML311-T8.</title>
        <authorList>
            <person name="Nam Y.-D."/>
            <person name="Kang J."/>
            <person name="Chung W.-H."/>
            <person name="Park Y.S."/>
        </authorList>
    </citation>
    <scope>NUCLEOTIDE SEQUENCE [LARGE SCALE GENOMIC DNA]</scope>
    <source>
        <strain evidence="7">ML311-T8</strain>
    </source>
</reference>
<organism evidence="6 7">
    <name type="scientific">Paenibacillus psychroresistens</name>
    <dbReference type="NCBI Taxonomy" id="1778678"/>
    <lineage>
        <taxon>Bacteria</taxon>
        <taxon>Bacillati</taxon>
        <taxon>Bacillota</taxon>
        <taxon>Bacilli</taxon>
        <taxon>Bacillales</taxon>
        <taxon>Paenibacillaceae</taxon>
        <taxon>Paenibacillus</taxon>
    </lineage>
</organism>
<evidence type="ECO:0000313" key="7">
    <source>
        <dbReference type="Proteomes" id="UP000426246"/>
    </source>
</evidence>
<evidence type="ECO:0000256" key="3">
    <source>
        <dbReference type="SAM" id="SignalP"/>
    </source>
</evidence>
<dbReference type="PANTHER" id="PTHR21666:SF289">
    <property type="entry name" value="L-ALA--D-GLU ENDOPEPTIDASE"/>
    <property type="match status" value="1"/>
</dbReference>
<dbReference type="PANTHER" id="PTHR21666">
    <property type="entry name" value="PEPTIDASE-RELATED"/>
    <property type="match status" value="1"/>
</dbReference>
<evidence type="ECO:0000259" key="5">
    <source>
        <dbReference type="Pfam" id="PF24568"/>
    </source>
</evidence>
<feature type="coiled-coil region" evidence="2">
    <location>
        <begin position="25"/>
        <end position="59"/>
    </location>
</feature>
<dbReference type="InterPro" id="IPR016047">
    <property type="entry name" value="M23ase_b-sheet_dom"/>
</dbReference>
<feature type="domain" description="Peptidoglycan hydrolase PcsB coiled-coil" evidence="5">
    <location>
        <begin position="108"/>
        <end position="175"/>
    </location>
</feature>
<evidence type="ECO:0000256" key="2">
    <source>
        <dbReference type="SAM" id="Coils"/>
    </source>
</evidence>
<evidence type="ECO:0000256" key="1">
    <source>
        <dbReference type="ARBA" id="ARBA00022729"/>
    </source>
</evidence>
<keyword evidence="7" id="KW-1185">Reference proteome</keyword>
<name>A0A6B8R9E4_9BACL</name>
<evidence type="ECO:0000313" key="6">
    <source>
        <dbReference type="EMBL" id="QGQ93551.1"/>
    </source>
</evidence>
<dbReference type="Pfam" id="PF01551">
    <property type="entry name" value="Peptidase_M23"/>
    <property type="match status" value="1"/>
</dbReference>
<dbReference type="AlphaFoldDB" id="A0A6B8R9E4"/>
<feature type="signal peptide" evidence="3">
    <location>
        <begin position="1"/>
        <end position="21"/>
    </location>
</feature>
<dbReference type="InterPro" id="IPR057309">
    <property type="entry name" value="PcsB_CC"/>
</dbReference>
<sequence length="392" mass="43392">MRKILFAVLAAVLLFSLVIHPKEGYTSAQSDIDNALAKVKKQEAEMQKKREEVKQQSAVLDATKGQEEKNLQKIMADIKKQANKLGVLNQQIVDGTIAAKEAGVLSDEADERVKSRDALLKSRLRLMYMNGSVSYMDVLFSATSFSDFLDRFLALQSVVGQDKQILEKNKEDRETQVVKKKEMDKHLAEVQSLALEAEATKDRLSNQEKKKEVLLASLDQNIEQLDGIDEEAEKKLIALASEKAQLNKKKKELADSFKYSGGQLLWPLPGRTSMSDGFGYRIDPIKHVRKLHKGVDIPAPEGTAIVAAESGVVLIASTVSGYGNTVVIDHGNGIWTWYGHIREGGIKVKEGRTVTRGQKIAEVGSTGDSTGNHLHFEVRKNEVAVNPLPYLK</sequence>
<feature type="chain" id="PRO_5039013988" evidence="3">
    <location>
        <begin position="22"/>
        <end position="392"/>
    </location>
</feature>
<keyword evidence="1 3" id="KW-0732">Signal</keyword>
<dbReference type="RefSeq" id="WP_155698427.1">
    <property type="nucleotide sequence ID" value="NZ_CP034235.1"/>
</dbReference>
<dbReference type="Gene3D" id="6.10.250.3150">
    <property type="match status" value="1"/>
</dbReference>
<dbReference type="KEGG" id="ppsc:EHS13_00730"/>
<dbReference type="CDD" id="cd12797">
    <property type="entry name" value="M23_peptidase"/>
    <property type="match status" value="1"/>
</dbReference>
<dbReference type="Gene3D" id="2.70.70.10">
    <property type="entry name" value="Glucose Permease (Domain IIA)"/>
    <property type="match status" value="1"/>
</dbReference>